<keyword evidence="3" id="KW-1185">Reference proteome</keyword>
<feature type="region of interest" description="Disordered" evidence="1">
    <location>
        <begin position="73"/>
        <end position="96"/>
    </location>
</feature>
<protein>
    <submittedName>
        <fullName evidence="2">Uncharacterized protein</fullName>
    </submittedName>
</protein>
<accession>A0ABT4W7V8</accession>
<sequence length="96" mass="10778">MPKKNIQTNASHIDEAFLEKVENHFIENPKKKKIHLTSDGFLFDVKKFASNHGETLEDKEVKTVKNSNLIEVDLDEDSDEDPASPSGVAATQNIKK</sequence>
<feature type="compositionally biased region" description="Acidic residues" evidence="1">
    <location>
        <begin position="73"/>
        <end position="82"/>
    </location>
</feature>
<reference evidence="2 3" key="1">
    <citation type="journal article" date="2023" name="Chemosphere">
        <title>Whole genome analysis of Flavobacterium aziz-sancarii sp. nov., isolated from Ardley Island (Antarctica), revealed a rich resistome and bioremediation potential.</title>
        <authorList>
            <person name="Otur C."/>
            <person name="Okay S."/>
            <person name="Kurt-Kizildogan A."/>
        </authorList>
    </citation>
    <scope>NUCLEOTIDE SEQUENCE [LARGE SCALE GENOMIC DNA]</scope>
    <source>
        <strain evidence="2 3">AC</strain>
    </source>
</reference>
<dbReference type="EMBL" id="JAMZNK010000004">
    <property type="protein sequence ID" value="MDA6068645.1"/>
    <property type="molecule type" value="Genomic_DNA"/>
</dbReference>
<dbReference type="Proteomes" id="UP001212170">
    <property type="component" value="Unassembled WGS sequence"/>
</dbReference>
<dbReference type="RefSeq" id="WP_271334513.1">
    <property type="nucleotide sequence ID" value="NZ_JAMZNK010000004.1"/>
</dbReference>
<comment type="caution">
    <text evidence="2">The sequence shown here is derived from an EMBL/GenBank/DDBJ whole genome shotgun (WGS) entry which is preliminary data.</text>
</comment>
<gene>
    <name evidence="2" type="ORF">NJT12_03340</name>
</gene>
<evidence type="ECO:0000256" key="1">
    <source>
        <dbReference type="SAM" id="MobiDB-lite"/>
    </source>
</evidence>
<proteinExistence type="predicted"/>
<evidence type="ECO:0000313" key="2">
    <source>
        <dbReference type="EMBL" id="MDA6068645.1"/>
    </source>
</evidence>
<evidence type="ECO:0000313" key="3">
    <source>
        <dbReference type="Proteomes" id="UP001212170"/>
    </source>
</evidence>
<organism evidence="2 3">
    <name type="scientific">Flavobacterium azizsancarii</name>
    <dbReference type="NCBI Taxonomy" id="2961580"/>
    <lineage>
        <taxon>Bacteria</taxon>
        <taxon>Pseudomonadati</taxon>
        <taxon>Bacteroidota</taxon>
        <taxon>Flavobacteriia</taxon>
        <taxon>Flavobacteriales</taxon>
        <taxon>Flavobacteriaceae</taxon>
        <taxon>Flavobacterium</taxon>
    </lineage>
</organism>
<name>A0ABT4W7V8_9FLAO</name>